<evidence type="ECO:0000313" key="2">
    <source>
        <dbReference type="EMBL" id="AFZ66778.1"/>
    </source>
</evidence>
<dbReference type="PATRIC" id="fig|937777.3.peg.1226"/>
<keyword evidence="1" id="KW-1133">Transmembrane helix</keyword>
<accession>K9ZYQ2</accession>
<keyword evidence="3" id="KW-1185">Reference proteome</keyword>
<keyword evidence="1" id="KW-0472">Membrane</keyword>
<reference evidence="3" key="1">
    <citation type="submission" date="2012-03" db="EMBL/GenBank/DDBJ databases">
        <title>Complete sequence of chromosome of Deinococcus peraridilitoris DSM 19664.</title>
        <authorList>
            <person name="Lucas S."/>
            <person name="Copeland A."/>
            <person name="Lapidus A."/>
            <person name="Glavina del Rio T."/>
            <person name="Dalin E."/>
            <person name="Tice H."/>
            <person name="Bruce D."/>
            <person name="Goodwin L."/>
            <person name="Pitluck S."/>
            <person name="Peters L."/>
            <person name="Mikhailova N."/>
            <person name="Lu M."/>
            <person name="Kyrpides N."/>
            <person name="Mavromatis K."/>
            <person name="Ivanova N."/>
            <person name="Brettin T."/>
            <person name="Detter J.C."/>
            <person name="Han C."/>
            <person name="Larimer F."/>
            <person name="Land M."/>
            <person name="Hauser L."/>
            <person name="Markowitz V."/>
            <person name="Cheng J.-F."/>
            <person name="Hugenholtz P."/>
            <person name="Woyke T."/>
            <person name="Wu D."/>
            <person name="Pukall R."/>
            <person name="Steenblock K."/>
            <person name="Brambilla E."/>
            <person name="Klenk H.-P."/>
            <person name="Eisen J.A."/>
        </authorList>
    </citation>
    <scope>NUCLEOTIDE SEQUENCE [LARGE SCALE GENOMIC DNA]</scope>
    <source>
        <strain evidence="3">DSM 19664 / LMG 22246 / CIP 109416 / KR-200</strain>
    </source>
</reference>
<dbReference type="AlphaFoldDB" id="K9ZYQ2"/>
<protein>
    <submittedName>
        <fullName evidence="2">Uncharacterized protein</fullName>
    </submittedName>
</protein>
<dbReference type="Proteomes" id="UP000010467">
    <property type="component" value="Chromosome"/>
</dbReference>
<evidence type="ECO:0000313" key="3">
    <source>
        <dbReference type="Proteomes" id="UP000010467"/>
    </source>
</evidence>
<feature type="transmembrane region" description="Helical" evidence="1">
    <location>
        <begin position="6"/>
        <end position="22"/>
    </location>
</feature>
<name>K9ZYQ2_DEIPD</name>
<gene>
    <name evidence="2" type="ordered locus">Deipe_1225</name>
</gene>
<proteinExistence type="predicted"/>
<dbReference type="EMBL" id="CP003382">
    <property type="protein sequence ID" value="AFZ66778.1"/>
    <property type="molecule type" value="Genomic_DNA"/>
</dbReference>
<dbReference type="eggNOG" id="ENOG502ZEVM">
    <property type="taxonomic scope" value="Bacteria"/>
</dbReference>
<dbReference type="HOGENOM" id="CLU_1765020_0_0_0"/>
<keyword evidence="1" id="KW-0812">Transmembrane</keyword>
<dbReference type="KEGG" id="dpd:Deipe_1225"/>
<organism evidence="2 3">
    <name type="scientific">Deinococcus peraridilitoris (strain DSM 19664 / LMG 22246 / CIP 109416 / KR-200)</name>
    <dbReference type="NCBI Taxonomy" id="937777"/>
    <lineage>
        <taxon>Bacteria</taxon>
        <taxon>Thermotogati</taxon>
        <taxon>Deinococcota</taxon>
        <taxon>Deinococci</taxon>
        <taxon>Deinococcales</taxon>
        <taxon>Deinococcaceae</taxon>
        <taxon>Deinococcus</taxon>
    </lineage>
</organism>
<sequence length="147" mass="16459">MLKDLVTPIGVGVAVYALIYNNRQAGFRDRRKELRSVIDGIVKSIQEIESNGLKFHTAASYDAAVADGILRSFTRMSASVQRLELYKAYTPVLDAINAFKQALTLNNFDPSSFATQLHSSDIPKEIFATAQDLIELIEQRYTDIYPL</sequence>
<evidence type="ECO:0000256" key="1">
    <source>
        <dbReference type="SAM" id="Phobius"/>
    </source>
</evidence>